<protein>
    <submittedName>
        <fullName evidence="6">TetR family transcriptional regulator</fullName>
    </submittedName>
</protein>
<proteinExistence type="predicted"/>
<dbReference type="GO" id="GO:0000976">
    <property type="term" value="F:transcription cis-regulatory region binding"/>
    <property type="evidence" value="ECO:0007669"/>
    <property type="project" value="TreeGrafter"/>
</dbReference>
<evidence type="ECO:0000256" key="3">
    <source>
        <dbReference type="ARBA" id="ARBA00023163"/>
    </source>
</evidence>
<dbReference type="AlphaFoldDB" id="A0A6F8Y6M1"/>
<evidence type="ECO:0000256" key="1">
    <source>
        <dbReference type="ARBA" id="ARBA00023015"/>
    </source>
</evidence>
<dbReference type="EMBL" id="AP022870">
    <property type="protein sequence ID" value="BCB81628.1"/>
    <property type="molecule type" value="Genomic_DNA"/>
</dbReference>
<evidence type="ECO:0000256" key="2">
    <source>
        <dbReference type="ARBA" id="ARBA00023125"/>
    </source>
</evidence>
<dbReference type="GO" id="GO:0003700">
    <property type="term" value="F:DNA-binding transcription factor activity"/>
    <property type="evidence" value="ECO:0007669"/>
    <property type="project" value="TreeGrafter"/>
</dbReference>
<keyword evidence="3" id="KW-0804">Transcription</keyword>
<evidence type="ECO:0000256" key="4">
    <source>
        <dbReference type="PROSITE-ProRule" id="PRU00335"/>
    </source>
</evidence>
<evidence type="ECO:0000259" key="5">
    <source>
        <dbReference type="PROSITE" id="PS50977"/>
    </source>
</evidence>
<sequence length="205" mass="22234">MSRRAEADRNDEAVFLAARDVFADVGADAPMSAIAARAGVGMGSLYRRYPSKVDLMRAVCTTSMERSMAEADRALAEEPDGWSALTRYMRRCVDLRVGSLARLAGMFPATAEMFALAERGQKVIDEITGRAKAEGTLRADVTSADIVLTISEMSALPAGPYRHRWLALVLDGLRAPGAGILPGPAPDWSSVRDRWVYQESPVSRS</sequence>
<dbReference type="Pfam" id="PF00440">
    <property type="entry name" value="TetR_N"/>
    <property type="match status" value="1"/>
</dbReference>
<evidence type="ECO:0000313" key="6">
    <source>
        <dbReference type="EMBL" id="BCB81628.1"/>
    </source>
</evidence>
<gene>
    <name evidence="6" type="ORF">Pflav_080380</name>
</gene>
<dbReference type="SUPFAM" id="SSF48498">
    <property type="entry name" value="Tetracyclin repressor-like, C-terminal domain"/>
    <property type="match status" value="1"/>
</dbReference>
<feature type="domain" description="HTH tetR-type" evidence="5">
    <location>
        <begin position="8"/>
        <end position="67"/>
    </location>
</feature>
<name>A0A6F8Y6M1_9ACTN</name>
<reference evidence="6 7" key="2">
    <citation type="submission" date="2020-03" db="EMBL/GenBank/DDBJ databases">
        <authorList>
            <person name="Ichikawa N."/>
            <person name="Kimura A."/>
            <person name="Kitahashi Y."/>
            <person name="Uohara A."/>
        </authorList>
    </citation>
    <scope>NUCLEOTIDE SEQUENCE [LARGE SCALE GENOMIC DNA]</scope>
    <source>
        <strain evidence="6 7">NBRC 107702</strain>
    </source>
</reference>
<reference evidence="6 7" key="1">
    <citation type="submission" date="2020-03" db="EMBL/GenBank/DDBJ databases">
        <title>Whole genome shotgun sequence of Phytohabitans flavus NBRC 107702.</title>
        <authorList>
            <person name="Komaki H."/>
            <person name="Tamura T."/>
        </authorList>
    </citation>
    <scope>NUCLEOTIDE SEQUENCE [LARGE SCALE GENOMIC DNA]</scope>
    <source>
        <strain evidence="6 7">NBRC 107702</strain>
    </source>
</reference>
<dbReference type="PRINTS" id="PR00455">
    <property type="entry name" value="HTHTETR"/>
</dbReference>
<dbReference type="RefSeq" id="WP_173041426.1">
    <property type="nucleotide sequence ID" value="NZ_AP022870.1"/>
</dbReference>
<keyword evidence="1" id="KW-0805">Transcription regulation</keyword>
<dbReference type="PROSITE" id="PS50977">
    <property type="entry name" value="HTH_TETR_2"/>
    <property type="match status" value="1"/>
</dbReference>
<dbReference type="Gene3D" id="1.10.357.10">
    <property type="entry name" value="Tetracycline Repressor, domain 2"/>
    <property type="match status" value="1"/>
</dbReference>
<evidence type="ECO:0000313" key="7">
    <source>
        <dbReference type="Proteomes" id="UP000502508"/>
    </source>
</evidence>
<organism evidence="6 7">
    <name type="scientific">Phytohabitans flavus</name>
    <dbReference type="NCBI Taxonomy" id="1076124"/>
    <lineage>
        <taxon>Bacteria</taxon>
        <taxon>Bacillati</taxon>
        <taxon>Actinomycetota</taxon>
        <taxon>Actinomycetes</taxon>
        <taxon>Micromonosporales</taxon>
        <taxon>Micromonosporaceae</taxon>
    </lineage>
</organism>
<keyword evidence="2 4" id="KW-0238">DNA-binding</keyword>
<keyword evidence="7" id="KW-1185">Reference proteome</keyword>
<dbReference type="PANTHER" id="PTHR30055">
    <property type="entry name" value="HTH-TYPE TRANSCRIPTIONAL REGULATOR RUTR"/>
    <property type="match status" value="1"/>
</dbReference>
<dbReference type="PANTHER" id="PTHR30055:SF234">
    <property type="entry name" value="HTH-TYPE TRANSCRIPTIONAL REGULATOR BETI"/>
    <property type="match status" value="1"/>
</dbReference>
<dbReference type="InterPro" id="IPR036271">
    <property type="entry name" value="Tet_transcr_reg_TetR-rel_C_sf"/>
</dbReference>
<dbReference type="SUPFAM" id="SSF46689">
    <property type="entry name" value="Homeodomain-like"/>
    <property type="match status" value="1"/>
</dbReference>
<dbReference type="Proteomes" id="UP000502508">
    <property type="component" value="Chromosome"/>
</dbReference>
<dbReference type="InterPro" id="IPR009057">
    <property type="entry name" value="Homeodomain-like_sf"/>
</dbReference>
<accession>A0A6F8Y6M1</accession>
<dbReference type="InterPro" id="IPR050109">
    <property type="entry name" value="HTH-type_TetR-like_transc_reg"/>
</dbReference>
<feature type="DNA-binding region" description="H-T-H motif" evidence="4">
    <location>
        <begin position="30"/>
        <end position="49"/>
    </location>
</feature>
<dbReference type="KEGG" id="pfla:Pflav_080380"/>
<dbReference type="InterPro" id="IPR001647">
    <property type="entry name" value="HTH_TetR"/>
</dbReference>